<evidence type="ECO:0000313" key="2">
    <source>
        <dbReference type="Proteomes" id="UP000229459"/>
    </source>
</evidence>
<comment type="caution">
    <text evidence="1">The sequence shown here is derived from an EMBL/GenBank/DDBJ whole genome shotgun (WGS) entry which is preliminary data.</text>
</comment>
<dbReference type="EMBL" id="PCSR01000014">
    <property type="protein sequence ID" value="PIP53505.1"/>
    <property type="molecule type" value="Genomic_DNA"/>
</dbReference>
<accession>A0A2H0B755</accession>
<dbReference type="InterPro" id="IPR011991">
    <property type="entry name" value="ArsR-like_HTH"/>
</dbReference>
<evidence type="ECO:0008006" key="3">
    <source>
        <dbReference type="Google" id="ProtNLM"/>
    </source>
</evidence>
<dbReference type="SUPFAM" id="SSF46785">
    <property type="entry name" value="Winged helix' DNA-binding domain"/>
    <property type="match status" value="1"/>
</dbReference>
<dbReference type="CDD" id="cd00090">
    <property type="entry name" value="HTH_ARSR"/>
    <property type="match status" value="1"/>
</dbReference>
<proteinExistence type="predicted"/>
<dbReference type="AlphaFoldDB" id="A0A2H0B755"/>
<gene>
    <name evidence="1" type="ORF">COX08_00660</name>
</gene>
<dbReference type="InterPro" id="IPR036388">
    <property type="entry name" value="WH-like_DNA-bd_sf"/>
</dbReference>
<dbReference type="Proteomes" id="UP000229459">
    <property type="component" value="Unassembled WGS sequence"/>
</dbReference>
<sequence length="91" mass="10685">MNNLLNTPQQIIQILSNHPDEEFYINELIRLTGKYPNSVQKAVKGLEKKGLIYSHKNSNRLYYKIKPQFSFGIDADFSKLPTFDWVKLLNR</sequence>
<protein>
    <recommendedName>
        <fullName evidence="3">HTH arsR-type domain-containing protein</fullName>
    </recommendedName>
</protein>
<dbReference type="InterPro" id="IPR036390">
    <property type="entry name" value="WH_DNA-bd_sf"/>
</dbReference>
<organism evidence="1 2">
    <name type="scientific">Candidatus Beckwithbacteria bacterium CG23_combo_of_CG06-09_8_20_14_all_34_8</name>
    <dbReference type="NCBI Taxonomy" id="1974497"/>
    <lineage>
        <taxon>Bacteria</taxon>
        <taxon>Candidatus Beckwithiibacteriota</taxon>
    </lineage>
</organism>
<dbReference type="Gene3D" id="1.10.10.10">
    <property type="entry name" value="Winged helix-like DNA-binding domain superfamily/Winged helix DNA-binding domain"/>
    <property type="match status" value="1"/>
</dbReference>
<name>A0A2H0B755_9BACT</name>
<evidence type="ECO:0000313" key="1">
    <source>
        <dbReference type="EMBL" id="PIP53505.1"/>
    </source>
</evidence>
<reference evidence="1 2" key="1">
    <citation type="submission" date="2017-09" db="EMBL/GenBank/DDBJ databases">
        <title>Depth-based differentiation of microbial function through sediment-hosted aquifers and enrichment of novel symbionts in the deep terrestrial subsurface.</title>
        <authorList>
            <person name="Probst A.J."/>
            <person name="Ladd B."/>
            <person name="Jarett J.K."/>
            <person name="Geller-Mcgrath D.E."/>
            <person name="Sieber C.M."/>
            <person name="Emerson J.B."/>
            <person name="Anantharaman K."/>
            <person name="Thomas B.C."/>
            <person name="Malmstrom R."/>
            <person name="Stieglmeier M."/>
            <person name="Klingl A."/>
            <person name="Woyke T."/>
            <person name="Ryan C.M."/>
            <person name="Banfield J.F."/>
        </authorList>
    </citation>
    <scope>NUCLEOTIDE SEQUENCE [LARGE SCALE GENOMIC DNA]</scope>
    <source>
        <strain evidence="1">CG23_combo_of_CG06-09_8_20_14_all_34_8</strain>
    </source>
</reference>